<feature type="compositionally biased region" description="Basic residues" evidence="1">
    <location>
        <begin position="151"/>
        <end position="168"/>
    </location>
</feature>
<dbReference type="GeneID" id="93160768"/>
<dbReference type="Proteomes" id="UP000313312">
    <property type="component" value="Unassembled WGS sequence"/>
</dbReference>
<sequence length="174" mass="20560">MKHSEIEELIDTRKDARTKLADIKRVDENTLKINGHLYNLIVNKNDGFELGQFENTFNPIFTHFDYIVGDIGYGQLRLKGFYDDQRNVESDLKKSSIQDYLIDYCNFGSSYFVLHNLEASKVKENKKPITRPRNRNHQKSNIQKNHENKPKRQPQKQTKPNHHRKFTIRQKSGD</sequence>
<dbReference type="Gene3D" id="3.50.4.20">
    <property type="match status" value="1"/>
</dbReference>
<comment type="caution">
    <text evidence="2">The sequence shown here is derived from an EMBL/GenBank/DDBJ whole genome shotgun (WGS) entry which is preliminary data.</text>
</comment>
<accession>A0A5C4TKE0</accession>
<dbReference type="AlphaFoldDB" id="A0A5C4TKE0"/>
<proteinExistence type="predicted"/>
<dbReference type="RefSeq" id="WP_014082134.1">
    <property type="nucleotide sequence ID" value="NZ_BAAAXT010000002.1"/>
</dbReference>
<dbReference type="InterPro" id="IPR038141">
    <property type="entry name" value="YutD-like_sf"/>
</dbReference>
<dbReference type="InterPro" id="IPR009370">
    <property type="entry name" value="YutD-like"/>
</dbReference>
<protein>
    <submittedName>
        <fullName evidence="2">DUF1027 domain-containing protein</fullName>
    </submittedName>
</protein>
<feature type="compositionally biased region" description="Basic residues" evidence="1">
    <location>
        <begin position="128"/>
        <end position="138"/>
    </location>
</feature>
<dbReference type="EMBL" id="QFCR01000001">
    <property type="protein sequence ID" value="TNK91109.1"/>
    <property type="molecule type" value="Genomic_DNA"/>
</dbReference>
<evidence type="ECO:0000313" key="3">
    <source>
        <dbReference type="Proteomes" id="UP000313312"/>
    </source>
</evidence>
<dbReference type="Pfam" id="PF06265">
    <property type="entry name" value="YutD-like"/>
    <property type="match status" value="1"/>
</dbReference>
<evidence type="ECO:0000313" key="2">
    <source>
        <dbReference type="EMBL" id="TNK91109.1"/>
    </source>
</evidence>
<feature type="region of interest" description="Disordered" evidence="1">
    <location>
        <begin position="124"/>
        <end position="174"/>
    </location>
</feature>
<name>A0A5C4TKE0_FRUSA</name>
<dbReference type="OMA" id="TEYCNPG"/>
<evidence type="ECO:0000256" key="1">
    <source>
        <dbReference type="SAM" id="MobiDB-lite"/>
    </source>
</evidence>
<gene>
    <name evidence="2" type="ORF">DID87_00035</name>
</gene>
<reference evidence="2 3" key="1">
    <citation type="submission" date="2018-05" db="EMBL/GenBank/DDBJ databases">
        <title>Lactobacillus sanfranciscensis Ah4 draft denome sequence.</title>
        <authorList>
            <person name="Zhang G."/>
        </authorList>
    </citation>
    <scope>NUCLEOTIDE SEQUENCE [LARGE SCALE GENOMIC DNA]</scope>
    <source>
        <strain evidence="2 3">Ah4</strain>
    </source>
</reference>
<organism evidence="2 3">
    <name type="scientific">Fructilactobacillus sanfranciscensis</name>
    <name type="common">Lactobacillus sanfranciscensis</name>
    <dbReference type="NCBI Taxonomy" id="1625"/>
    <lineage>
        <taxon>Bacteria</taxon>
        <taxon>Bacillati</taxon>
        <taxon>Bacillota</taxon>
        <taxon>Bacilli</taxon>
        <taxon>Lactobacillales</taxon>
        <taxon>Lactobacillaceae</taxon>
        <taxon>Fructilactobacillus</taxon>
    </lineage>
</organism>